<evidence type="ECO:0000256" key="8">
    <source>
        <dbReference type="ARBA" id="ARBA00022982"/>
    </source>
</evidence>
<dbReference type="AlphaFoldDB" id="A0A0K2UL01"/>
<keyword evidence="11" id="KW-0472">Membrane</keyword>
<protein>
    <recommendedName>
        <fullName evidence="3">NADH dehydrogenase [ubiquinone] 1 beta subcomplex subunit 4</fullName>
    </recommendedName>
    <alternativeName>
        <fullName evidence="12">Complex I-B15</fullName>
    </alternativeName>
    <alternativeName>
        <fullName evidence="13">NADH-ubiquinone oxidoreductase B15 subunit</fullName>
    </alternativeName>
</protein>
<organism evidence="14">
    <name type="scientific">Lepeophtheirus salmonis</name>
    <name type="common">Salmon louse</name>
    <name type="synonym">Caligus salmonis</name>
    <dbReference type="NCBI Taxonomy" id="72036"/>
    <lineage>
        <taxon>Eukaryota</taxon>
        <taxon>Metazoa</taxon>
        <taxon>Ecdysozoa</taxon>
        <taxon>Arthropoda</taxon>
        <taxon>Crustacea</taxon>
        <taxon>Multicrustacea</taxon>
        <taxon>Hexanauplia</taxon>
        <taxon>Copepoda</taxon>
        <taxon>Siphonostomatoida</taxon>
        <taxon>Caligidae</taxon>
        <taxon>Lepeophtheirus</taxon>
    </lineage>
</organism>
<evidence type="ECO:0000256" key="5">
    <source>
        <dbReference type="ARBA" id="ARBA00022660"/>
    </source>
</evidence>
<keyword evidence="6" id="KW-0812">Transmembrane</keyword>
<name>A0A0K2UL01_LEPSM</name>
<evidence type="ECO:0000256" key="2">
    <source>
        <dbReference type="ARBA" id="ARBA00007260"/>
    </source>
</evidence>
<keyword evidence="4" id="KW-0813">Transport</keyword>
<accession>A0A0K2UL01</accession>
<evidence type="ECO:0000256" key="7">
    <source>
        <dbReference type="ARBA" id="ARBA00022792"/>
    </source>
</evidence>
<keyword evidence="5" id="KW-0679">Respiratory chain</keyword>
<feature type="non-terminal residue" evidence="14">
    <location>
        <position position="103"/>
    </location>
</feature>
<dbReference type="EMBL" id="HACA01021424">
    <property type="protein sequence ID" value="CDW38785.1"/>
    <property type="molecule type" value="Transcribed_RNA"/>
</dbReference>
<evidence type="ECO:0000256" key="10">
    <source>
        <dbReference type="ARBA" id="ARBA00023128"/>
    </source>
</evidence>
<dbReference type="OrthoDB" id="5818798at2759"/>
<comment type="similarity">
    <text evidence="2">Belongs to the complex I NDUFB4 subunit family.</text>
</comment>
<evidence type="ECO:0000256" key="6">
    <source>
        <dbReference type="ARBA" id="ARBA00022692"/>
    </source>
</evidence>
<dbReference type="GO" id="GO:0005743">
    <property type="term" value="C:mitochondrial inner membrane"/>
    <property type="evidence" value="ECO:0007669"/>
    <property type="project" value="UniProtKB-SubCell"/>
</dbReference>
<keyword evidence="10" id="KW-0496">Mitochondrion</keyword>
<evidence type="ECO:0000256" key="11">
    <source>
        <dbReference type="ARBA" id="ARBA00023136"/>
    </source>
</evidence>
<keyword evidence="14" id="KW-0830">Ubiquinone</keyword>
<dbReference type="Pfam" id="PF07225">
    <property type="entry name" value="NDUF_B4"/>
    <property type="match status" value="1"/>
</dbReference>
<evidence type="ECO:0000256" key="1">
    <source>
        <dbReference type="ARBA" id="ARBA00004434"/>
    </source>
</evidence>
<comment type="subcellular location">
    <subcellularLocation>
        <location evidence="1">Mitochondrion inner membrane</location>
        <topology evidence="1">Single-pass membrane protein</topology>
    </subcellularLocation>
</comment>
<keyword evidence="8" id="KW-0249">Electron transport</keyword>
<reference evidence="14" key="1">
    <citation type="submission" date="2014-05" db="EMBL/GenBank/DDBJ databases">
        <authorList>
            <person name="Chronopoulou M."/>
        </authorList>
    </citation>
    <scope>NUCLEOTIDE SEQUENCE</scope>
    <source>
        <tissue evidence="14">Whole organism</tissue>
    </source>
</reference>
<sequence>HTQQRPIIISRMSTEHKARFGGGHSTHEAYLESKRDAIRRAMKNVYLKKTFDPSRTPGMPFYDAAILRFASAHYTRADFFYPTIKNVSVFTGMVVAPVALMTY</sequence>
<evidence type="ECO:0000256" key="13">
    <source>
        <dbReference type="ARBA" id="ARBA00030987"/>
    </source>
</evidence>
<evidence type="ECO:0000313" key="14">
    <source>
        <dbReference type="EMBL" id="CDW38785.1"/>
    </source>
</evidence>
<keyword evidence="9" id="KW-1133">Transmembrane helix</keyword>
<evidence type="ECO:0000256" key="3">
    <source>
        <dbReference type="ARBA" id="ARBA00018681"/>
    </source>
</evidence>
<feature type="non-terminal residue" evidence="14">
    <location>
        <position position="1"/>
    </location>
</feature>
<dbReference type="InterPro" id="IPR009866">
    <property type="entry name" value="NADH_UbQ_OxRdtase_NDUFB4_su"/>
</dbReference>
<evidence type="ECO:0000256" key="4">
    <source>
        <dbReference type="ARBA" id="ARBA00022448"/>
    </source>
</evidence>
<keyword evidence="7" id="KW-0999">Mitochondrion inner membrane</keyword>
<evidence type="ECO:0000256" key="12">
    <source>
        <dbReference type="ARBA" id="ARBA00030212"/>
    </source>
</evidence>
<proteinExistence type="inferred from homology"/>
<evidence type="ECO:0000256" key="9">
    <source>
        <dbReference type="ARBA" id="ARBA00022989"/>
    </source>
</evidence>